<dbReference type="PANTHER" id="PTHR21277:SF5">
    <property type="entry name" value="TRANSCRIPTIONAL ADAPTER 1"/>
    <property type="match status" value="1"/>
</dbReference>
<organism evidence="6 7">
    <name type="scientific">Rehmannia glutinosa</name>
    <name type="common">Chinese foxglove</name>
    <dbReference type="NCBI Taxonomy" id="99300"/>
    <lineage>
        <taxon>Eukaryota</taxon>
        <taxon>Viridiplantae</taxon>
        <taxon>Streptophyta</taxon>
        <taxon>Embryophyta</taxon>
        <taxon>Tracheophyta</taxon>
        <taxon>Spermatophyta</taxon>
        <taxon>Magnoliopsida</taxon>
        <taxon>eudicotyledons</taxon>
        <taxon>Gunneridae</taxon>
        <taxon>Pentapetalae</taxon>
        <taxon>asterids</taxon>
        <taxon>lamiids</taxon>
        <taxon>Lamiales</taxon>
        <taxon>Orobanchaceae</taxon>
        <taxon>Rehmannieae</taxon>
        <taxon>Rehmannia</taxon>
    </lineage>
</organism>
<feature type="compositionally biased region" description="Basic and acidic residues" evidence="5">
    <location>
        <begin position="167"/>
        <end position="181"/>
    </location>
</feature>
<evidence type="ECO:0008006" key="8">
    <source>
        <dbReference type="Google" id="ProtNLM"/>
    </source>
</evidence>
<keyword evidence="3" id="KW-0804">Transcription</keyword>
<dbReference type="Pfam" id="PF12767">
    <property type="entry name" value="SAGA-Tad1"/>
    <property type="match status" value="1"/>
</dbReference>
<accession>A0ABR0X4X7</accession>
<dbReference type="CDD" id="cd22933">
    <property type="entry name" value="HFD_HFI1"/>
    <property type="match status" value="1"/>
</dbReference>
<reference evidence="6 7" key="1">
    <citation type="journal article" date="2021" name="Comput. Struct. Biotechnol. J.">
        <title>De novo genome assembly of the potent medicinal plant Rehmannia glutinosa using nanopore technology.</title>
        <authorList>
            <person name="Ma L."/>
            <person name="Dong C."/>
            <person name="Song C."/>
            <person name="Wang X."/>
            <person name="Zheng X."/>
            <person name="Niu Y."/>
            <person name="Chen S."/>
            <person name="Feng W."/>
        </authorList>
    </citation>
    <scope>NUCLEOTIDE SEQUENCE [LARGE SCALE GENOMIC DNA]</scope>
    <source>
        <strain evidence="6">DH-2019</strain>
    </source>
</reference>
<evidence type="ECO:0000313" key="7">
    <source>
        <dbReference type="Proteomes" id="UP001318860"/>
    </source>
</evidence>
<evidence type="ECO:0000256" key="1">
    <source>
        <dbReference type="ARBA" id="ARBA00004123"/>
    </source>
</evidence>
<dbReference type="EMBL" id="JABTTQ020000006">
    <property type="protein sequence ID" value="KAK6153841.1"/>
    <property type="molecule type" value="Genomic_DNA"/>
</dbReference>
<protein>
    <recommendedName>
        <fullName evidence="8">Transcriptional coactivator Hfi1/Transcriptional adapter 1</fullName>
    </recommendedName>
</protein>
<evidence type="ECO:0000256" key="2">
    <source>
        <dbReference type="ARBA" id="ARBA00023015"/>
    </source>
</evidence>
<dbReference type="InterPro" id="IPR024738">
    <property type="entry name" value="Hfi1/Tada1"/>
</dbReference>
<dbReference type="PANTHER" id="PTHR21277">
    <property type="entry name" value="TRANSCRIPTIONAL ADAPTER 1"/>
    <property type="match status" value="1"/>
</dbReference>
<name>A0ABR0X4X7_REHGL</name>
<dbReference type="Proteomes" id="UP001318860">
    <property type="component" value="Unassembled WGS sequence"/>
</dbReference>
<feature type="compositionally biased region" description="Polar residues" evidence="5">
    <location>
        <begin position="184"/>
        <end position="197"/>
    </location>
</feature>
<feature type="region of interest" description="Disordered" evidence="5">
    <location>
        <begin position="167"/>
        <end position="287"/>
    </location>
</feature>
<comment type="subcellular location">
    <subcellularLocation>
        <location evidence="1">Nucleus</location>
    </subcellularLocation>
</comment>
<evidence type="ECO:0000256" key="4">
    <source>
        <dbReference type="ARBA" id="ARBA00023242"/>
    </source>
</evidence>
<feature type="compositionally biased region" description="Basic and acidic residues" evidence="5">
    <location>
        <begin position="220"/>
        <end position="231"/>
    </location>
</feature>
<evidence type="ECO:0000256" key="3">
    <source>
        <dbReference type="ARBA" id="ARBA00023163"/>
    </source>
</evidence>
<evidence type="ECO:0000313" key="6">
    <source>
        <dbReference type="EMBL" id="KAK6153841.1"/>
    </source>
</evidence>
<sequence length="495" mass="54439">MIDDRPIRLLASSGRENTVKLIPYVVTSVLIRGRMRITWNDLTVVQKRMNNKLLNLTTLVSGFPLIGFQLNVEKGEREAIEMQPPHQHSRTNLAELKAQILKKLGPEGSKQYFYHLNRFLSSKLNKVEFNKLCVRIVGRENIPLHNQLIRSILRNACSAKAPPPAYHREGVLKHGSSKDVSADGYQQNGSHTSTIPPSGSPGLPNGVDMLPLSPRKARTGSRDRRSGDRRSALGPNGKTSFAPHPYSGVTQSSDFNAVLENGDLNPPDICRPVQQSENESGARGANMSVVRRYSDNSALSCSKDQTELVVRDDGKDFSARSPLRAPLGVPFCPVSTGGSRRALPLLSSDKYIGALNDGVLSDSVTLRERMEQIALTQGLEGVSMDSANLLNHGLDSYLKQLISSCIELVGSRSGQELTKNNANKNHGYTKLVNGVKPGYQNLVQNSGKISGVQEQRTQCPISLQDFRVAMELSPRKLGEDWPLLLEKICINAFEE</sequence>
<evidence type="ECO:0000256" key="5">
    <source>
        <dbReference type="SAM" id="MobiDB-lite"/>
    </source>
</evidence>
<keyword evidence="4" id="KW-0539">Nucleus</keyword>
<proteinExistence type="predicted"/>
<comment type="caution">
    <text evidence="6">The sequence shown here is derived from an EMBL/GenBank/DDBJ whole genome shotgun (WGS) entry which is preliminary data.</text>
</comment>
<keyword evidence="2" id="KW-0805">Transcription regulation</keyword>
<gene>
    <name evidence="6" type="ORF">DH2020_013480</name>
</gene>
<keyword evidence="7" id="KW-1185">Reference proteome</keyword>